<dbReference type="RefSeq" id="WP_004460241.1">
    <property type="nucleotide sequence ID" value="NZ_ABOO01000010.1"/>
</dbReference>
<reference evidence="1 2" key="1">
    <citation type="submission" date="2008-03" db="EMBL/GenBank/DDBJ databases">
        <authorList>
            <person name="Paulsen I."/>
            <person name="Sebastian Y."/>
        </authorList>
    </citation>
    <scope>NUCLEOTIDE SEQUENCE [LARGE SCALE GENOMIC DNA]</scope>
    <source>
        <strain evidence="2">D str. JGS1721</strain>
    </source>
</reference>
<evidence type="ECO:0008006" key="3">
    <source>
        <dbReference type="Google" id="ProtNLM"/>
    </source>
</evidence>
<gene>
    <name evidence="1" type="ORF">CJD_1912</name>
</gene>
<dbReference type="EMBL" id="ABOO01000010">
    <property type="protein sequence ID" value="EDT72353.1"/>
    <property type="molecule type" value="Genomic_DNA"/>
</dbReference>
<evidence type="ECO:0000313" key="2">
    <source>
        <dbReference type="Proteomes" id="UP000003188"/>
    </source>
</evidence>
<dbReference type="PANTHER" id="PTHR41317:SF1">
    <property type="entry name" value="PD-(D_E)XK NUCLEASE FAMILY TRANSPOSASE"/>
    <property type="match status" value="1"/>
</dbReference>
<dbReference type="AlphaFoldDB" id="B1V1L4"/>
<protein>
    <recommendedName>
        <fullName evidence="3">Rpn family recombination-promoting nuclease/putative transposase</fullName>
    </recommendedName>
</protein>
<evidence type="ECO:0000313" key="1">
    <source>
        <dbReference type="EMBL" id="EDT72353.1"/>
    </source>
</evidence>
<accession>B1V1L4</accession>
<dbReference type="PANTHER" id="PTHR41317">
    <property type="entry name" value="PD-(D_E)XK NUCLEASE FAMILY TRANSPOSASE"/>
    <property type="match status" value="1"/>
</dbReference>
<dbReference type="Pfam" id="PF12784">
    <property type="entry name" value="PDDEXK_2"/>
    <property type="match status" value="1"/>
</dbReference>
<name>B1V1L4_CLOPF</name>
<sequence length="300" mass="35060">MLMKPSMDFVFKRLFGAEESKDSLISLLNAIIKSDNPIKDIELKSPDLEKQHIGDKFCRLDIKAKTDKGEIINVEIQVRDEYNMVQRTLYYWSKIYSDQLGASENYKNLARTVCINILNFKLLDNDRYHNTYRLKEITTNEELTDIEEIHFIELPKSKEIKSEEVNNIDSLLKWIEFIKEPESETVRILELTDESIRKAKTQLYKLSLDKKTIEQYRIREKAMYDEISALENSREKGLQEGVKIGRKEGKEEGLKEGEVRGKLKANRKIAKNLLSKGLELKEIAKILELDENLVEEIIKD</sequence>
<comment type="caution">
    <text evidence="1">The sequence shown here is derived from an EMBL/GenBank/DDBJ whole genome shotgun (WGS) entry which is preliminary data.</text>
</comment>
<proteinExistence type="predicted"/>
<organism evidence="1 2">
    <name type="scientific">Clostridium perfringens D str. JGS1721</name>
    <dbReference type="NCBI Taxonomy" id="488537"/>
    <lineage>
        <taxon>Bacteria</taxon>
        <taxon>Bacillati</taxon>
        <taxon>Bacillota</taxon>
        <taxon>Clostridia</taxon>
        <taxon>Eubacteriales</taxon>
        <taxon>Clostridiaceae</taxon>
        <taxon>Clostridium</taxon>
    </lineage>
</organism>
<dbReference type="Proteomes" id="UP000003188">
    <property type="component" value="Unassembled WGS sequence"/>
</dbReference>
<dbReference type="InterPro" id="IPR010106">
    <property type="entry name" value="RpnA"/>
</dbReference>
<dbReference type="NCBIfam" id="TIGR01784">
    <property type="entry name" value="T_den_put_tspse"/>
    <property type="match status" value="1"/>
</dbReference>